<reference evidence="1" key="1">
    <citation type="submission" date="2015-12" db="EMBL/GenBank/DDBJ databases">
        <title>The complete chloroplast genome sequence of Medicago falcata L.</title>
        <authorList>
            <person name="Yan W.H."/>
        </authorList>
    </citation>
    <scope>NUCLEOTIDE SEQUENCE</scope>
</reference>
<keyword evidence="1" id="KW-0687">Ribonucleoprotein</keyword>
<dbReference type="GO" id="GO:0005840">
    <property type="term" value="C:ribosome"/>
    <property type="evidence" value="ECO:0007669"/>
    <property type="project" value="UniProtKB-KW"/>
</dbReference>
<accession>A0A1B3SZX3</accession>
<protein>
    <submittedName>
        <fullName evidence="1">Ribosomal protein L36</fullName>
    </submittedName>
</protein>
<keyword evidence="1" id="KW-0934">Plastid</keyword>
<dbReference type="EMBL" id="KU321071">
    <property type="protein sequence ID" value="AOG66153.1"/>
    <property type="molecule type" value="Genomic_DNA"/>
</dbReference>
<geneLocation type="chloroplast" evidence="1"/>
<dbReference type="AlphaFoldDB" id="A0A1B3SZX3"/>
<sequence length="94" mass="11267">MFWVGTNYYNSTSPAYQSTFFTNFTNRGSYFHILNLTPYLKFNAKSIYWKKIGFPYIIIVPPKKHVKVKKLNLSDLYFLFLLYRSYTLSTSNFF</sequence>
<keyword evidence="1" id="KW-0150">Chloroplast</keyword>
<keyword evidence="1" id="KW-0689">Ribosomal protein</keyword>
<organism evidence="1">
    <name type="scientific">Medicago sativa</name>
    <name type="common">Alfalfa</name>
    <dbReference type="NCBI Taxonomy" id="3879"/>
    <lineage>
        <taxon>Eukaryota</taxon>
        <taxon>Viridiplantae</taxon>
        <taxon>Streptophyta</taxon>
        <taxon>Embryophyta</taxon>
        <taxon>Tracheophyta</taxon>
        <taxon>Spermatophyta</taxon>
        <taxon>Magnoliopsida</taxon>
        <taxon>eudicotyledons</taxon>
        <taxon>Gunneridae</taxon>
        <taxon>Pentapetalae</taxon>
        <taxon>rosids</taxon>
        <taxon>fabids</taxon>
        <taxon>Fabales</taxon>
        <taxon>Fabaceae</taxon>
        <taxon>Papilionoideae</taxon>
        <taxon>50 kb inversion clade</taxon>
        <taxon>NPAAA clade</taxon>
        <taxon>Hologalegina</taxon>
        <taxon>IRL clade</taxon>
        <taxon>Trifolieae</taxon>
        <taxon>Medicago</taxon>
    </lineage>
</organism>
<gene>
    <name evidence="1" type="primary">rpl36</name>
</gene>
<proteinExistence type="predicted"/>
<evidence type="ECO:0000313" key="1">
    <source>
        <dbReference type="EMBL" id="AOG66153.1"/>
    </source>
</evidence>
<name>A0A1B3SZX3_MEDSA</name>